<accession>A0A1D1UHC1</accession>
<keyword evidence="6" id="KW-1133">Transmembrane helix</keyword>
<proteinExistence type="inferred from homology"/>
<evidence type="ECO:0000256" key="8">
    <source>
        <dbReference type="ARBA" id="ARBA00023136"/>
    </source>
</evidence>
<evidence type="ECO:0000256" key="3">
    <source>
        <dbReference type="ARBA" id="ARBA00022448"/>
    </source>
</evidence>
<dbReference type="SUPFAM" id="SSF103506">
    <property type="entry name" value="Mitochondrial carrier"/>
    <property type="match status" value="1"/>
</dbReference>
<keyword evidence="5" id="KW-0677">Repeat</keyword>
<comment type="similarity">
    <text evidence="2 14">Belongs to the mitochondrial carrier (TC 2.A.29) family.</text>
</comment>
<evidence type="ECO:0000313" key="15">
    <source>
        <dbReference type="EMBL" id="GAU88851.1"/>
    </source>
</evidence>
<comment type="subcellular location">
    <subcellularLocation>
        <location evidence="1">Mitochondrion membrane</location>
        <topology evidence="1">Multi-pass membrane protein</topology>
    </subcellularLocation>
</comment>
<keyword evidence="8 13" id="KW-0472">Membrane</keyword>
<evidence type="ECO:0000256" key="11">
    <source>
        <dbReference type="ARBA" id="ARBA00041879"/>
    </source>
</evidence>
<evidence type="ECO:0000256" key="5">
    <source>
        <dbReference type="ARBA" id="ARBA00022737"/>
    </source>
</evidence>
<dbReference type="PROSITE" id="PS50920">
    <property type="entry name" value="SOLCAR"/>
    <property type="match status" value="3"/>
</dbReference>
<comment type="catalytic activity">
    <reaction evidence="12">
        <text>thiamine phosphate(out) + thiamine diphosphate(in) = thiamine phosphate(in) + thiamine diphosphate(out)</text>
        <dbReference type="Rhea" id="RHEA:73383"/>
        <dbReference type="ChEBI" id="CHEBI:37575"/>
        <dbReference type="ChEBI" id="CHEBI:58937"/>
    </reaction>
</comment>
<dbReference type="GO" id="GO:0031966">
    <property type="term" value="C:mitochondrial membrane"/>
    <property type="evidence" value="ECO:0007669"/>
    <property type="project" value="UniProtKB-SubCell"/>
</dbReference>
<feature type="repeat" description="Solcar" evidence="13">
    <location>
        <begin position="215"/>
        <end position="310"/>
    </location>
</feature>
<protein>
    <recommendedName>
        <fullName evidence="10">Mitochondrial thiamine pyrophosphate carrier</fullName>
    </recommendedName>
    <alternativeName>
        <fullName evidence="11">Solute carrier family 25 member 19</fullName>
    </alternativeName>
</protein>
<dbReference type="Gene3D" id="1.50.40.10">
    <property type="entry name" value="Mitochondrial carrier domain"/>
    <property type="match status" value="1"/>
</dbReference>
<evidence type="ECO:0000256" key="14">
    <source>
        <dbReference type="RuleBase" id="RU000488"/>
    </source>
</evidence>
<dbReference type="AlphaFoldDB" id="A0A1D1UHC1"/>
<dbReference type="OrthoDB" id="18574at2759"/>
<dbReference type="Proteomes" id="UP000186922">
    <property type="component" value="Unassembled WGS sequence"/>
</dbReference>
<name>A0A1D1UHC1_RAMVA</name>
<dbReference type="InterPro" id="IPR002067">
    <property type="entry name" value="MCP"/>
</dbReference>
<reference evidence="15 16" key="1">
    <citation type="journal article" date="2016" name="Nat. Commun.">
        <title>Extremotolerant tardigrade genome and improved radiotolerance of human cultured cells by tardigrade-unique protein.</title>
        <authorList>
            <person name="Hashimoto T."/>
            <person name="Horikawa D.D."/>
            <person name="Saito Y."/>
            <person name="Kuwahara H."/>
            <person name="Kozuka-Hata H."/>
            <person name="Shin-I T."/>
            <person name="Minakuchi Y."/>
            <person name="Ohishi K."/>
            <person name="Motoyama A."/>
            <person name="Aizu T."/>
            <person name="Enomoto A."/>
            <person name="Kondo K."/>
            <person name="Tanaka S."/>
            <person name="Hara Y."/>
            <person name="Koshikawa S."/>
            <person name="Sagara H."/>
            <person name="Miura T."/>
            <person name="Yokobori S."/>
            <person name="Miyagawa K."/>
            <person name="Suzuki Y."/>
            <person name="Kubo T."/>
            <person name="Oyama M."/>
            <person name="Kohara Y."/>
            <person name="Fujiyama A."/>
            <person name="Arakawa K."/>
            <person name="Katayama T."/>
            <person name="Toyoda A."/>
            <person name="Kunieda T."/>
        </authorList>
    </citation>
    <scope>NUCLEOTIDE SEQUENCE [LARGE SCALE GENOMIC DNA]</scope>
    <source>
        <strain evidence="15 16">YOKOZUNA-1</strain>
    </source>
</reference>
<dbReference type="Pfam" id="PF00153">
    <property type="entry name" value="Mito_carr"/>
    <property type="match status" value="3"/>
</dbReference>
<dbReference type="FunFam" id="1.50.40.10:FF:000011">
    <property type="entry name" value="Mitochondrial thiamine pyrophosphate carrier 1"/>
    <property type="match status" value="1"/>
</dbReference>
<keyword evidence="3 14" id="KW-0813">Transport</keyword>
<keyword evidence="7" id="KW-0496">Mitochondrion</keyword>
<evidence type="ECO:0000256" key="9">
    <source>
        <dbReference type="ARBA" id="ARBA00037549"/>
    </source>
</evidence>
<organism evidence="15 16">
    <name type="scientific">Ramazzottius varieornatus</name>
    <name type="common">Water bear</name>
    <name type="synonym">Tardigrade</name>
    <dbReference type="NCBI Taxonomy" id="947166"/>
    <lineage>
        <taxon>Eukaryota</taxon>
        <taxon>Metazoa</taxon>
        <taxon>Ecdysozoa</taxon>
        <taxon>Tardigrada</taxon>
        <taxon>Eutardigrada</taxon>
        <taxon>Parachela</taxon>
        <taxon>Hypsibioidea</taxon>
        <taxon>Ramazzottiidae</taxon>
        <taxon>Ramazzottius</taxon>
    </lineage>
</organism>
<evidence type="ECO:0000313" key="16">
    <source>
        <dbReference type="Proteomes" id="UP000186922"/>
    </source>
</evidence>
<sequence>MVGYNPDPQTVRVPKYVYGFCGASAAFISRVFTQPIDVCKIRFQLQIEPIERGSSISKYQSLNQAFGLIVKEEGFGALWKGLLAAQSLSIVYGLVQFASFEALNQSLWNLNLTQNPRDPVFYFLCGSVSGVAATVAAHPLDVVRTRFVSQGQQKVYSSMFQSMRLIARHEGVRGFYRGVIPAVIQIVPYNGASFAFYAKFQSMFRKYTGKTSSEAGAVESLCCGFMAGAFAKTIIYPLDVLKKRLQVQGFEEGRRGFGQLVSVHSFRHGIKEIWRIEGLAGFFKGYSPSLIKAAIATGLNFYCYEQFLSLCTNYYRKKELRSD</sequence>
<dbReference type="STRING" id="947166.A0A1D1UHC1"/>
<dbReference type="PRINTS" id="PR00926">
    <property type="entry name" value="MITOCARRIER"/>
</dbReference>
<feature type="repeat" description="Solcar" evidence="13">
    <location>
        <begin position="117"/>
        <end position="203"/>
    </location>
</feature>
<evidence type="ECO:0000256" key="13">
    <source>
        <dbReference type="PROSITE-ProRule" id="PRU00282"/>
    </source>
</evidence>
<dbReference type="PANTHER" id="PTHR24089">
    <property type="entry name" value="SOLUTE CARRIER FAMILY 25"/>
    <property type="match status" value="1"/>
</dbReference>
<gene>
    <name evidence="15" type="primary">RvY_01476</name>
    <name evidence="15" type="synonym">RvY_01476.1</name>
    <name evidence="15" type="ORF">RvY_01476-1</name>
</gene>
<dbReference type="GO" id="GO:0090422">
    <property type="term" value="F:thiamine pyrophosphate transmembrane transporter activity"/>
    <property type="evidence" value="ECO:0007669"/>
    <property type="project" value="UniProtKB-ARBA"/>
</dbReference>
<evidence type="ECO:0000256" key="10">
    <source>
        <dbReference type="ARBA" id="ARBA00040836"/>
    </source>
</evidence>
<evidence type="ECO:0000256" key="2">
    <source>
        <dbReference type="ARBA" id="ARBA00006375"/>
    </source>
</evidence>
<comment type="caution">
    <text evidence="15">The sequence shown here is derived from an EMBL/GenBank/DDBJ whole genome shotgun (WGS) entry which is preliminary data.</text>
</comment>
<keyword evidence="16" id="KW-1185">Reference proteome</keyword>
<evidence type="ECO:0000256" key="12">
    <source>
        <dbReference type="ARBA" id="ARBA00050799"/>
    </source>
</evidence>
<evidence type="ECO:0000256" key="4">
    <source>
        <dbReference type="ARBA" id="ARBA00022692"/>
    </source>
</evidence>
<dbReference type="EMBL" id="BDGG01000001">
    <property type="protein sequence ID" value="GAU88851.1"/>
    <property type="molecule type" value="Genomic_DNA"/>
</dbReference>
<comment type="function">
    <text evidence="9">Mitochondrial transporter mediating uptake of thiamine diphosphate into mitochondria. It is not clear if the antiporter activity is affected by the membrane potential or by the proton electrochemical gradient.</text>
</comment>
<keyword evidence="4 13" id="KW-0812">Transmembrane</keyword>
<dbReference type="InterPro" id="IPR023395">
    <property type="entry name" value="MCP_dom_sf"/>
</dbReference>
<evidence type="ECO:0000256" key="7">
    <source>
        <dbReference type="ARBA" id="ARBA00023128"/>
    </source>
</evidence>
<dbReference type="InterPro" id="IPR018108">
    <property type="entry name" value="MCP_transmembrane"/>
</dbReference>
<feature type="repeat" description="Solcar" evidence="13">
    <location>
        <begin position="13"/>
        <end position="106"/>
    </location>
</feature>
<evidence type="ECO:0000256" key="1">
    <source>
        <dbReference type="ARBA" id="ARBA00004225"/>
    </source>
</evidence>
<evidence type="ECO:0000256" key="6">
    <source>
        <dbReference type="ARBA" id="ARBA00022989"/>
    </source>
</evidence>